<dbReference type="Proteomes" id="UP001233999">
    <property type="component" value="Unassembled WGS sequence"/>
</dbReference>
<feature type="transmembrane region" description="Helical" evidence="6">
    <location>
        <begin position="236"/>
        <end position="258"/>
    </location>
</feature>
<feature type="transmembrane region" description="Helical" evidence="6">
    <location>
        <begin position="291"/>
        <end position="312"/>
    </location>
</feature>
<dbReference type="AlphaFoldDB" id="A0AAD8EJX4"/>
<dbReference type="GO" id="GO:0022857">
    <property type="term" value="F:transmembrane transporter activity"/>
    <property type="evidence" value="ECO:0007669"/>
    <property type="project" value="InterPro"/>
</dbReference>
<feature type="domain" description="Major facilitator superfamily (MFS) profile" evidence="7">
    <location>
        <begin position="197"/>
        <end position="379"/>
    </location>
</feature>
<feature type="transmembrane region" description="Helical" evidence="6">
    <location>
        <begin position="324"/>
        <end position="343"/>
    </location>
</feature>
<comment type="caution">
    <text evidence="8">The sequence shown here is derived from an EMBL/GenBank/DDBJ whole genome shotgun (WGS) entry which is preliminary data.</text>
</comment>
<evidence type="ECO:0000256" key="4">
    <source>
        <dbReference type="ARBA" id="ARBA00023136"/>
    </source>
</evidence>
<keyword evidence="9" id="KW-1185">Reference proteome</keyword>
<evidence type="ECO:0000259" key="7">
    <source>
        <dbReference type="PROSITE" id="PS50850"/>
    </source>
</evidence>
<organism evidence="8 9">
    <name type="scientific">Diploptera punctata</name>
    <name type="common">Pacific beetle cockroach</name>
    <dbReference type="NCBI Taxonomy" id="6984"/>
    <lineage>
        <taxon>Eukaryota</taxon>
        <taxon>Metazoa</taxon>
        <taxon>Ecdysozoa</taxon>
        <taxon>Arthropoda</taxon>
        <taxon>Hexapoda</taxon>
        <taxon>Insecta</taxon>
        <taxon>Pterygota</taxon>
        <taxon>Neoptera</taxon>
        <taxon>Polyneoptera</taxon>
        <taxon>Dictyoptera</taxon>
        <taxon>Blattodea</taxon>
        <taxon>Blaberoidea</taxon>
        <taxon>Blaberidae</taxon>
        <taxon>Diplopterinae</taxon>
        <taxon>Diploptera</taxon>
    </lineage>
</organism>
<keyword evidence="2 6" id="KW-0812">Transmembrane</keyword>
<dbReference type="PANTHER" id="PTHR48021:SF96">
    <property type="entry name" value="FACILITATED TREHALOSE TRANSPORTER TRET1-1-RELATED"/>
    <property type="match status" value="1"/>
</dbReference>
<name>A0AAD8EJX4_DIPPU</name>
<comment type="subcellular location">
    <subcellularLocation>
        <location evidence="1">Membrane</location>
        <topology evidence="1">Multi-pass membrane protein</topology>
    </subcellularLocation>
</comment>
<accession>A0AAD8EJX4</accession>
<dbReference type="PANTHER" id="PTHR48021">
    <property type="match status" value="1"/>
</dbReference>
<evidence type="ECO:0000256" key="5">
    <source>
        <dbReference type="SAM" id="MobiDB-lite"/>
    </source>
</evidence>
<keyword evidence="4 6" id="KW-0472">Membrane</keyword>
<evidence type="ECO:0000256" key="2">
    <source>
        <dbReference type="ARBA" id="ARBA00022692"/>
    </source>
</evidence>
<keyword evidence="3 6" id="KW-1133">Transmembrane helix</keyword>
<dbReference type="InterPro" id="IPR036259">
    <property type="entry name" value="MFS_trans_sf"/>
</dbReference>
<dbReference type="PROSITE" id="PS00217">
    <property type="entry name" value="SUGAR_TRANSPORT_2"/>
    <property type="match status" value="1"/>
</dbReference>
<feature type="non-terminal residue" evidence="8">
    <location>
        <position position="1"/>
    </location>
</feature>
<dbReference type="GO" id="GO:0016020">
    <property type="term" value="C:membrane"/>
    <property type="evidence" value="ECO:0007669"/>
    <property type="project" value="UniProtKB-SubCell"/>
</dbReference>
<dbReference type="InterPro" id="IPR005829">
    <property type="entry name" value="Sugar_transporter_CS"/>
</dbReference>
<sequence length="379" mass="40947">VTVIMGTVKIRYRNGMCTKQPVGRKVTMLLGVTTFSTDTRAVPGDESFSSEDSLLPNRSRNRGTISASPSTATFSAGSTDSTIANIHKHIKYNLSATMSDNTQKELNILMHTPQIPDLSTGEEDLKKDRLTIEEPSIQDTTHQIVESENSTKNVEQKIKIKWNTQMVKMLMRADTHININVPGNEPRAKCTSTQVLAAISVSLGSMVVGFASAYTSPALASMAKMNGTVQPTTQEASWIGSLMPLSALIGGILGGPLIEMFGRKTTIAATAVPFIISWLLIALAVNVLMLYAARVIAGFCVGIVSLGFPVYLGETLQPEVRGMLGLLPTALGNVGILLCYSAGKYLDWSMLAVLGSCLPVPFLILMFFIPETPRWFVSK</sequence>
<evidence type="ECO:0000256" key="6">
    <source>
        <dbReference type="SAM" id="Phobius"/>
    </source>
</evidence>
<feature type="transmembrane region" description="Helical" evidence="6">
    <location>
        <begin position="349"/>
        <end position="369"/>
    </location>
</feature>
<dbReference type="PROSITE" id="PS50850">
    <property type="entry name" value="MFS"/>
    <property type="match status" value="1"/>
</dbReference>
<reference evidence="8" key="1">
    <citation type="journal article" date="2023" name="IScience">
        <title>Live-bearing cockroach genome reveals convergent evolutionary mechanisms linked to viviparity in insects and beyond.</title>
        <authorList>
            <person name="Fouks B."/>
            <person name="Harrison M.C."/>
            <person name="Mikhailova A.A."/>
            <person name="Marchal E."/>
            <person name="English S."/>
            <person name="Carruthers M."/>
            <person name="Jennings E.C."/>
            <person name="Chiamaka E.L."/>
            <person name="Frigard R.A."/>
            <person name="Pippel M."/>
            <person name="Attardo G.M."/>
            <person name="Benoit J.B."/>
            <person name="Bornberg-Bauer E."/>
            <person name="Tobe S.S."/>
        </authorList>
    </citation>
    <scope>NUCLEOTIDE SEQUENCE</scope>
    <source>
        <strain evidence="8">Stay&amp;Tobe</strain>
    </source>
</reference>
<dbReference type="EMBL" id="JASPKZ010003445">
    <property type="protein sequence ID" value="KAJ9593350.1"/>
    <property type="molecule type" value="Genomic_DNA"/>
</dbReference>
<dbReference type="SUPFAM" id="SSF103473">
    <property type="entry name" value="MFS general substrate transporter"/>
    <property type="match status" value="1"/>
</dbReference>
<feature type="transmembrane region" description="Helical" evidence="6">
    <location>
        <begin position="195"/>
        <end position="216"/>
    </location>
</feature>
<feature type="compositionally biased region" description="Polar residues" evidence="5">
    <location>
        <begin position="50"/>
        <end position="76"/>
    </location>
</feature>
<evidence type="ECO:0000256" key="3">
    <source>
        <dbReference type="ARBA" id="ARBA00022989"/>
    </source>
</evidence>
<evidence type="ECO:0000313" key="8">
    <source>
        <dbReference type="EMBL" id="KAJ9593350.1"/>
    </source>
</evidence>
<reference evidence="8" key="2">
    <citation type="submission" date="2023-05" db="EMBL/GenBank/DDBJ databases">
        <authorList>
            <person name="Fouks B."/>
        </authorList>
    </citation>
    <scope>NUCLEOTIDE SEQUENCE</scope>
    <source>
        <strain evidence="8">Stay&amp;Tobe</strain>
        <tissue evidence="8">Testes</tissue>
    </source>
</reference>
<gene>
    <name evidence="8" type="ORF">L9F63_015054</name>
</gene>
<protein>
    <recommendedName>
        <fullName evidence="7">Major facilitator superfamily (MFS) profile domain-containing protein</fullName>
    </recommendedName>
</protein>
<feature type="transmembrane region" description="Helical" evidence="6">
    <location>
        <begin position="265"/>
        <end position="285"/>
    </location>
</feature>
<evidence type="ECO:0000256" key="1">
    <source>
        <dbReference type="ARBA" id="ARBA00004141"/>
    </source>
</evidence>
<dbReference type="Gene3D" id="1.20.1250.20">
    <property type="entry name" value="MFS general substrate transporter like domains"/>
    <property type="match status" value="1"/>
</dbReference>
<proteinExistence type="predicted"/>
<dbReference type="Pfam" id="PF00083">
    <property type="entry name" value="Sugar_tr"/>
    <property type="match status" value="1"/>
</dbReference>
<dbReference type="InterPro" id="IPR005828">
    <property type="entry name" value="MFS_sugar_transport-like"/>
</dbReference>
<dbReference type="PROSITE" id="PS00216">
    <property type="entry name" value="SUGAR_TRANSPORT_1"/>
    <property type="match status" value="1"/>
</dbReference>
<dbReference type="InterPro" id="IPR020846">
    <property type="entry name" value="MFS_dom"/>
</dbReference>
<feature type="non-terminal residue" evidence="8">
    <location>
        <position position="379"/>
    </location>
</feature>
<dbReference type="InterPro" id="IPR050549">
    <property type="entry name" value="MFS_Trehalose_Transporter"/>
</dbReference>
<feature type="region of interest" description="Disordered" evidence="5">
    <location>
        <begin position="40"/>
        <end position="76"/>
    </location>
</feature>
<evidence type="ECO:0000313" key="9">
    <source>
        <dbReference type="Proteomes" id="UP001233999"/>
    </source>
</evidence>